<dbReference type="Proteomes" id="UP001062901">
    <property type="component" value="Unassembled WGS sequence"/>
</dbReference>
<name>A0ABQ0NZJ2_9PROT</name>
<sequence length="258" mass="27934">MKRFHLLSPRFAQSIKTLSTTALCAAGLSLSLAVTGCSGDQPEETFPTPSYSYLPIFHLNVGQIDISNRVTFDKHDIAAQSPTSPVTNLERMAQDRLKTTGVTGNAHFTVLKADITKTHGWRQLSGTFSVQLTLDDPAQQHHGQIIATVHQSRSFSSKTSHQNNLYTLNQALMDDMNVELEYQLRKHCSEWLTDATGTPLNAKVQSQDLDASQTGSVSGSTLTPPSSPNNALPAPGKAAAQSLPAHTSHAGELHLPQR</sequence>
<feature type="compositionally biased region" description="Low complexity" evidence="1">
    <location>
        <begin position="222"/>
        <end position="235"/>
    </location>
</feature>
<proteinExistence type="predicted"/>
<comment type="caution">
    <text evidence="2">The sequence shown here is derived from an EMBL/GenBank/DDBJ whole genome shotgun (WGS) entry which is preliminary data.</text>
</comment>
<gene>
    <name evidence="2" type="ORF">AA15669_1371</name>
</gene>
<evidence type="ECO:0000256" key="1">
    <source>
        <dbReference type="SAM" id="MobiDB-lite"/>
    </source>
</evidence>
<reference evidence="2" key="1">
    <citation type="submission" date="2013-04" db="EMBL/GenBank/DDBJ databases">
        <title>The genome sequencing project of 58 acetic acid bacteria.</title>
        <authorList>
            <person name="Okamoto-Kainuma A."/>
            <person name="Ishikawa M."/>
            <person name="Umino S."/>
            <person name="Koizumi Y."/>
            <person name="Shiwa Y."/>
            <person name="Yoshikawa H."/>
            <person name="Matsutani M."/>
            <person name="Matsushita K."/>
        </authorList>
    </citation>
    <scope>NUCLEOTIDE SEQUENCE</scope>
    <source>
        <strain evidence="2">DSM 15669</strain>
    </source>
</reference>
<evidence type="ECO:0008006" key="4">
    <source>
        <dbReference type="Google" id="ProtNLM"/>
    </source>
</evidence>
<feature type="compositionally biased region" description="Polar residues" evidence="1">
    <location>
        <begin position="206"/>
        <end position="221"/>
    </location>
</feature>
<keyword evidence="3" id="KW-1185">Reference proteome</keyword>
<evidence type="ECO:0000313" key="2">
    <source>
        <dbReference type="EMBL" id="GBQ07414.1"/>
    </source>
</evidence>
<protein>
    <recommendedName>
        <fullName evidence="4">Lipoprotein</fullName>
    </recommendedName>
</protein>
<feature type="region of interest" description="Disordered" evidence="1">
    <location>
        <begin position="206"/>
        <end position="258"/>
    </location>
</feature>
<dbReference type="EMBL" id="BAQD01000027">
    <property type="protein sequence ID" value="GBQ07414.1"/>
    <property type="molecule type" value="Genomic_DNA"/>
</dbReference>
<accession>A0ABQ0NZJ2</accession>
<evidence type="ECO:0000313" key="3">
    <source>
        <dbReference type="Proteomes" id="UP001062901"/>
    </source>
</evidence>
<dbReference type="RefSeq" id="WP_018979751.1">
    <property type="nucleotide sequence ID" value="NZ_BAQD01000027.1"/>
</dbReference>
<organism evidence="2 3">
    <name type="scientific">Saccharibacter floricola DSM 15669</name>
    <dbReference type="NCBI Taxonomy" id="1123227"/>
    <lineage>
        <taxon>Bacteria</taxon>
        <taxon>Pseudomonadati</taxon>
        <taxon>Pseudomonadota</taxon>
        <taxon>Alphaproteobacteria</taxon>
        <taxon>Acetobacterales</taxon>
        <taxon>Acetobacteraceae</taxon>
        <taxon>Saccharibacter</taxon>
    </lineage>
</organism>